<feature type="transmembrane region" description="Helical" evidence="1">
    <location>
        <begin position="56"/>
        <end position="74"/>
    </location>
</feature>
<dbReference type="Proteomes" id="UP001175271">
    <property type="component" value="Unassembled WGS sequence"/>
</dbReference>
<dbReference type="AlphaFoldDB" id="A0AA39H8Z3"/>
<feature type="transmembrane region" description="Helical" evidence="1">
    <location>
        <begin position="226"/>
        <end position="245"/>
    </location>
</feature>
<evidence type="ECO:0000313" key="3">
    <source>
        <dbReference type="Proteomes" id="UP001175271"/>
    </source>
</evidence>
<organism evidence="2 3">
    <name type="scientific">Steinernema hermaphroditum</name>
    <dbReference type="NCBI Taxonomy" id="289476"/>
    <lineage>
        <taxon>Eukaryota</taxon>
        <taxon>Metazoa</taxon>
        <taxon>Ecdysozoa</taxon>
        <taxon>Nematoda</taxon>
        <taxon>Chromadorea</taxon>
        <taxon>Rhabditida</taxon>
        <taxon>Tylenchina</taxon>
        <taxon>Panagrolaimomorpha</taxon>
        <taxon>Strongyloidoidea</taxon>
        <taxon>Steinernematidae</taxon>
        <taxon>Steinernema</taxon>
    </lineage>
</organism>
<evidence type="ECO:0000256" key="1">
    <source>
        <dbReference type="SAM" id="Phobius"/>
    </source>
</evidence>
<feature type="transmembrane region" description="Helical" evidence="1">
    <location>
        <begin position="94"/>
        <end position="115"/>
    </location>
</feature>
<gene>
    <name evidence="2" type="ORF">QR680_015792</name>
</gene>
<feature type="transmembrane region" description="Helical" evidence="1">
    <location>
        <begin position="189"/>
        <end position="206"/>
    </location>
</feature>
<name>A0AA39H8Z3_9BILA</name>
<proteinExistence type="predicted"/>
<keyword evidence="3" id="KW-1185">Reference proteome</keyword>
<dbReference type="PANTHER" id="PTHR23021">
    <property type="entry name" value="SERPENTINE RECEPTOR, CLASS T"/>
    <property type="match status" value="1"/>
</dbReference>
<keyword evidence="1" id="KW-0472">Membrane</keyword>
<evidence type="ECO:0000313" key="2">
    <source>
        <dbReference type="EMBL" id="KAK0401452.1"/>
    </source>
</evidence>
<dbReference type="InterPro" id="IPR019425">
    <property type="entry name" value="7TM_GPCR_serpentine_rcpt_Srt"/>
</dbReference>
<dbReference type="EMBL" id="JAUCMV010000004">
    <property type="protein sequence ID" value="KAK0401452.1"/>
    <property type="molecule type" value="Genomic_DNA"/>
</dbReference>
<keyword evidence="1" id="KW-1133">Transmembrane helix</keyword>
<reference evidence="2" key="1">
    <citation type="submission" date="2023-06" db="EMBL/GenBank/DDBJ databases">
        <title>Genomic analysis of the entomopathogenic nematode Steinernema hermaphroditum.</title>
        <authorList>
            <person name="Schwarz E.M."/>
            <person name="Heppert J.K."/>
            <person name="Baniya A."/>
            <person name="Schwartz H.T."/>
            <person name="Tan C.-H."/>
            <person name="Antoshechkin I."/>
            <person name="Sternberg P.W."/>
            <person name="Goodrich-Blair H."/>
            <person name="Dillman A.R."/>
        </authorList>
    </citation>
    <scope>NUCLEOTIDE SEQUENCE</scope>
    <source>
        <strain evidence="2">PS9179</strain>
        <tissue evidence="2">Whole animal</tissue>
    </source>
</reference>
<dbReference type="SUPFAM" id="SSF81321">
    <property type="entry name" value="Family A G protein-coupled receptor-like"/>
    <property type="match status" value="1"/>
</dbReference>
<dbReference type="Gene3D" id="1.20.1070.10">
    <property type="entry name" value="Rhodopsin 7-helix transmembrane proteins"/>
    <property type="match status" value="1"/>
</dbReference>
<feature type="transmembrane region" description="Helical" evidence="1">
    <location>
        <begin position="15"/>
        <end position="35"/>
    </location>
</feature>
<dbReference type="PANTHER" id="PTHR23021:SF26">
    <property type="entry name" value="SERPENTINE RECEPTOR, CLASS T"/>
    <property type="match status" value="1"/>
</dbReference>
<accession>A0AA39H8Z3</accession>
<comment type="caution">
    <text evidence="2">The sequence shown here is derived from an EMBL/GenBank/DDBJ whole genome shotgun (WGS) entry which is preliminary data.</text>
</comment>
<keyword evidence="1" id="KW-0812">Transmembrane</keyword>
<feature type="transmembrane region" description="Helical" evidence="1">
    <location>
        <begin position="136"/>
        <end position="163"/>
    </location>
</feature>
<sequence length="313" mass="35579">MASDFPCSNETTTDVAWKIGVGSGYLALFAFYMFPQVFVLTTTTQKTLLSQPSYKIMLATACVDMVQLTFVLALPGWLSLWRVVYCPSATWMKVIGHINMVLAFVYTMLRTTLSINRILQLGRPKLCMRLFDGTKAWYWVLWCFVFGFVLALGATGSAPLYFYDVDAGVWKFLWIKNNLLNVSHMFNNIYSLFMVSITEPTIIVLLRKKGFKVTSDISKVQRRITIQTIIVNIVFDVSHIFYLLVSYTPLKNVSCIGIVGEVLWATVHGSNGYSYLFLNRSVQEKIKNFLTKMECKKKQNALFSLSTQVTPVS</sequence>
<dbReference type="Pfam" id="PF10321">
    <property type="entry name" value="7TM_GPCR_Srt"/>
    <property type="match status" value="1"/>
</dbReference>
<protein>
    <submittedName>
        <fullName evidence="2">Uncharacterized protein</fullName>
    </submittedName>
</protein>